<feature type="compositionally biased region" description="Basic and acidic residues" evidence="5">
    <location>
        <begin position="18"/>
        <end position="29"/>
    </location>
</feature>
<gene>
    <name evidence="7" type="ORF">P3W85_07290</name>
</gene>
<feature type="transmembrane region" description="Helical" evidence="6">
    <location>
        <begin position="111"/>
        <end position="131"/>
    </location>
</feature>
<evidence type="ECO:0000313" key="7">
    <source>
        <dbReference type="EMBL" id="MDF3832748.1"/>
    </source>
</evidence>
<evidence type="ECO:0000256" key="5">
    <source>
        <dbReference type="SAM" id="MobiDB-lite"/>
    </source>
</evidence>
<feature type="transmembrane region" description="Helical" evidence="6">
    <location>
        <begin position="143"/>
        <end position="163"/>
    </location>
</feature>
<evidence type="ECO:0000313" key="8">
    <source>
        <dbReference type="Proteomes" id="UP001216674"/>
    </source>
</evidence>
<dbReference type="InterPro" id="IPR007269">
    <property type="entry name" value="ICMT_MeTrfase"/>
</dbReference>
<feature type="transmembrane region" description="Helical" evidence="6">
    <location>
        <begin position="235"/>
        <end position="262"/>
    </location>
</feature>
<evidence type="ECO:0000256" key="4">
    <source>
        <dbReference type="ARBA" id="ARBA00023136"/>
    </source>
</evidence>
<feature type="region of interest" description="Disordered" evidence="5">
    <location>
        <begin position="1"/>
        <end position="34"/>
    </location>
</feature>
<feature type="transmembrane region" description="Helical" evidence="6">
    <location>
        <begin position="198"/>
        <end position="215"/>
    </location>
</feature>
<feature type="transmembrane region" description="Helical" evidence="6">
    <location>
        <begin position="274"/>
        <end position="292"/>
    </location>
</feature>
<organism evidence="7 8">
    <name type="scientific">Cupriavidus basilensis</name>
    <dbReference type="NCBI Taxonomy" id="68895"/>
    <lineage>
        <taxon>Bacteria</taxon>
        <taxon>Pseudomonadati</taxon>
        <taxon>Pseudomonadota</taxon>
        <taxon>Betaproteobacteria</taxon>
        <taxon>Burkholderiales</taxon>
        <taxon>Burkholderiaceae</taxon>
        <taxon>Cupriavidus</taxon>
    </lineage>
</organism>
<comment type="caution">
    <text evidence="7">The sequence shown here is derived from an EMBL/GenBank/DDBJ whole genome shotgun (WGS) entry which is preliminary data.</text>
</comment>
<keyword evidence="3 6" id="KW-1133">Transmembrane helix</keyword>
<evidence type="ECO:0000256" key="3">
    <source>
        <dbReference type="ARBA" id="ARBA00022989"/>
    </source>
</evidence>
<keyword evidence="8" id="KW-1185">Reference proteome</keyword>
<keyword evidence="4 6" id="KW-0472">Membrane</keyword>
<proteinExistence type="predicted"/>
<evidence type="ECO:0000256" key="6">
    <source>
        <dbReference type="SAM" id="Phobius"/>
    </source>
</evidence>
<accession>A0ABT6AJG6</accession>
<feature type="transmembrane region" description="Helical" evidence="6">
    <location>
        <begin position="35"/>
        <end position="57"/>
    </location>
</feature>
<sequence length="452" mass="51222">MTENDVAKDGCQAGAATDGKRASTREPRAARPRSATHGAVAAAGLAAFLLALVILRTDRPFGDDVVKSALFMLGMTSAAVLLVDLLWLKAYRRASTGLDFGRDHPSWQRSLFKLAGLFGSLGFVALLYWLFPEYHGDYYDRYYAMLRLVLPPWLALALPYFYFVDRRMARPLDGYWHLGRMVAMQWDKVDARIVGQHLLGWLVKGFFLPLMFTYMCNDLARFLSADFSQLTGFKAWFDLLYGLFYFIDVGLVAMGYLLALRVADTHLRSAEPTMLGWAVALVCYEPFWSLYGRQYLAYDTDFKWGAWLWNTPLLYTIWGSAILLLTAIYVWATVSFGARFSNLTHRGIITNGPYRWTKHPAYVAKNLSWWMISIPFIAHGPAGETLRHCLLLLAVNGIYALRAWTEERHLSRDSGYLAYARWIDQHGMFRFLRRLPLPGRRVAAAGGAGAPA</sequence>
<evidence type="ECO:0000256" key="1">
    <source>
        <dbReference type="ARBA" id="ARBA00004141"/>
    </source>
</evidence>
<dbReference type="Gene3D" id="1.20.120.1630">
    <property type="match status" value="1"/>
</dbReference>
<name>A0ABT6AJG6_9BURK</name>
<dbReference type="RefSeq" id="WP_276264291.1">
    <property type="nucleotide sequence ID" value="NZ_JARJLM010000128.1"/>
</dbReference>
<protein>
    <submittedName>
        <fullName evidence="7">Isoprenylcysteine carboxylmethyltransferase family protein</fullName>
    </submittedName>
</protein>
<feature type="transmembrane region" description="Helical" evidence="6">
    <location>
        <begin position="69"/>
        <end position="90"/>
    </location>
</feature>
<evidence type="ECO:0000256" key="2">
    <source>
        <dbReference type="ARBA" id="ARBA00022692"/>
    </source>
</evidence>
<comment type="subcellular location">
    <subcellularLocation>
        <location evidence="1">Membrane</location>
        <topology evidence="1">Multi-pass membrane protein</topology>
    </subcellularLocation>
</comment>
<dbReference type="Proteomes" id="UP001216674">
    <property type="component" value="Unassembled WGS sequence"/>
</dbReference>
<reference evidence="7 8" key="1">
    <citation type="submission" date="2023-03" db="EMBL/GenBank/DDBJ databases">
        <title>Draft assemblies of triclosan tolerant bacteria isolated from returned activated sludge.</title>
        <authorList>
            <person name="Van Hamelsveld S."/>
        </authorList>
    </citation>
    <scope>NUCLEOTIDE SEQUENCE [LARGE SCALE GENOMIC DNA]</scope>
    <source>
        <strain evidence="7 8">GW210010_S58</strain>
    </source>
</reference>
<dbReference type="Pfam" id="PF04140">
    <property type="entry name" value="ICMT"/>
    <property type="match status" value="1"/>
</dbReference>
<feature type="transmembrane region" description="Helical" evidence="6">
    <location>
        <begin position="312"/>
        <end position="332"/>
    </location>
</feature>
<dbReference type="EMBL" id="JARJLM010000128">
    <property type="protein sequence ID" value="MDF3832748.1"/>
    <property type="molecule type" value="Genomic_DNA"/>
</dbReference>
<keyword evidence="2 6" id="KW-0812">Transmembrane</keyword>